<dbReference type="CDD" id="cd07563">
    <property type="entry name" value="Peptidase_S41_IRBP"/>
    <property type="match status" value="1"/>
</dbReference>
<organism evidence="3 4">
    <name type="scientific">Rugamonas rivuli</name>
    <dbReference type="NCBI Taxonomy" id="2743358"/>
    <lineage>
        <taxon>Bacteria</taxon>
        <taxon>Pseudomonadati</taxon>
        <taxon>Pseudomonadota</taxon>
        <taxon>Betaproteobacteria</taxon>
        <taxon>Burkholderiales</taxon>
        <taxon>Oxalobacteraceae</taxon>
        <taxon>Telluria group</taxon>
        <taxon>Rugamonas</taxon>
    </lineage>
</organism>
<accession>A0A843S5Q0</accession>
<dbReference type="PANTHER" id="PTHR32060">
    <property type="entry name" value="TAIL-SPECIFIC PROTEASE"/>
    <property type="match status" value="1"/>
</dbReference>
<dbReference type="GO" id="GO:0006508">
    <property type="term" value="P:proteolysis"/>
    <property type="evidence" value="ECO:0007669"/>
    <property type="project" value="InterPro"/>
</dbReference>
<evidence type="ECO:0000313" key="4">
    <source>
        <dbReference type="Proteomes" id="UP000444318"/>
    </source>
</evidence>
<dbReference type="GO" id="GO:0004175">
    <property type="term" value="F:endopeptidase activity"/>
    <property type="evidence" value="ECO:0007669"/>
    <property type="project" value="TreeGrafter"/>
</dbReference>
<keyword evidence="1" id="KW-0812">Transmembrane</keyword>
<dbReference type="Proteomes" id="UP000444318">
    <property type="component" value="Unassembled WGS sequence"/>
</dbReference>
<evidence type="ECO:0000259" key="2">
    <source>
        <dbReference type="SMART" id="SM00245"/>
    </source>
</evidence>
<feature type="transmembrane region" description="Helical" evidence="1">
    <location>
        <begin position="21"/>
        <end position="40"/>
    </location>
</feature>
<dbReference type="SMART" id="SM00245">
    <property type="entry name" value="TSPc"/>
    <property type="match status" value="1"/>
</dbReference>
<comment type="caution">
    <text evidence="3">The sequence shown here is derived from an EMBL/GenBank/DDBJ whole genome shotgun (WGS) entry which is preliminary data.</text>
</comment>
<keyword evidence="1" id="KW-1133">Transmembrane helix</keyword>
<dbReference type="PANTHER" id="PTHR32060:SF30">
    <property type="entry name" value="CARBOXY-TERMINAL PROCESSING PROTEASE CTPA"/>
    <property type="match status" value="1"/>
</dbReference>
<dbReference type="EMBL" id="WHUF01000001">
    <property type="protein sequence ID" value="MQA17972.1"/>
    <property type="molecule type" value="Genomic_DNA"/>
</dbReference>
<dbReference type="GO" id="GO:0007165">
    <property type="term" value="P:signal transduction"/>
    <property type="evidence" value="ECO:0007669"/>
    <property type="project" value="TreeGrafter"/>
</dbReference>
<dbReference type="GO" id="GO:0030288">
    <property type="term" value="C:outer membrane-bounded periplasmic space"/>
    <property type="evidence" value="ECO:0007669"/>
    <property type="project" value="TreeGrafter"/>
</dbReference>
<feature type="domain" description="Tail specific protease" evidence="2">
    <location>
        <begin position="61"/>
        <end position="272"/>
    </location>
</feature>
<dbReference type="GO" id="GO:0008236">
    <property type="term" value="F:serine-type peptidase activity"/>
    <property type="evidence" value="ECO:0007669"/>
    <property type="project" value="InterPro"/>
</dbReference>
<dbReference type="InterPro" id="IPR029045">
    <property type="entry name" value="ClpP/crotonase-like_dom_sf"/>
</dbReference>
<name>A0A843S5Q0_9BURK</name>
<evidence type="ECO:0000256" key="1">
    <source>
        <dbReference type="SAM" id="Phobius"/>
    </source>
</evidence>
<proteinExistence type="predicted"/>
<dbReference type="Gene3D" id="3.90.226.10">
    <property type="entry name" value="2-enoyl-CoA Hydratase, Chain A, domain 1"/>
    <property type="match status" value="1"/>
</dbReference>
<gene>
    <name evidence="3" type="ORF">GEV01_00445</name>
</gene>
<dbReference type="SUPFAM" id="SSF52096">
    <property type="entry name" value="ClpP/crotonase"/>
    <property type="match status" value="1"/>
</dbReference>
<dbReference type="InterPro" id="IPR005151">
    <property type="entry name" value="Tail-specific_protease"/>
</dbReference>
<keyword evidence="1" id="KW-0472">Membrane</keyword>
<sequence length="281" mass="30179">MVMVGLRKSKPVLCHQIRAGGACAGVEVLSISGILVFMQWQTMRSPFKPLAVLALFALAAPLTATADATPPLPERLYTVPAIATPYKPDIAYISIDHFESEESVKMFELAMPEILKVKGLVIDVRRNGGGSSDFGLRILSWLSRRPIVSAASYRRDDNAVSRAHASRAVSWAPLASDGGYTEQHKEVFNGPVAVLIGPQTFSAAEDFTVAFRLMKRGVIVGEATGGSTGQPLFFALPGGGNARICVKRDVYPDGSLFVGKGVLSLPYHYVIRRIPHGLSAG</sequence>
<reference evidence="3 4" key="1">
    <citation type="submission" date="2019-10" db="EMBL/GenBank/DDBJ databases">
        <title>Two novel species isolated from a subtropical stream in China.</title>
        <authorList>
            <person name="Lu H."/>
        </authorList>
    </citation>
    <scope>NUCLEOTIDE SEQUENCE [LARGE SCALE GENOMIC DNA]</scope>
    <source>
        <strain evidence="3 4">FT103W</strain>
    </source>
</reference>
<protein>
    <recommendedName>
        <fullName evidence="2">Tail specific protease domain-containing protein</fullName>
    </recommendedName>
</protein>
<dbReference type="AlphaFoldDB" id="A0A843S5Q0"/>
<keyword evidence="4" id="KW-1185">Reference proteome</keyword>
<dbReference type="Pfam" id="PF03572">
    <property type="entry name" value="Peptidase_S41"/>
    <property type="match status" value="1"/>
</dbReference>
<evidence type="ECO:0000313" key="3">
    <source>
        <dbReference type="EMBL" id="MQA17972.1"/>
    </source>
</evidence>